<evidence type="ECO:0000256" key="1">
    <source>
        <dbReference type="SAM" id="MobiDB-lite"/>
    </source>
</evidence>
<keyword evidence="4" id="KW-1185">Reference proteome</keyword>
<protein>
    <submittedName>
        <fullName evidence="3">Uncharacterized protein</fullName>
    </submittedName>
</protein>
<organism evidence="3 4">
    <name type="scientific">Niastella koreensis</name>
    <dbReference type="NCBI Taxonomy" id="354356"/>
    <lineage>
        <taxon>Bacteria</taxon>
        <taxon>Pseudomonadati</taxon>
        <taxon>Bacteroidota</taxon>
        <taxon>Chitinophagia</taxon>
        <taxon>Chitinophagales</taxon>
        <taxon>Chitinophagaceae</taxon>
        <taxon>Niastella</taxon>
    </lineage>
</organism>
<feature type="chain" id="PRO_5046561816" evidence="2">
    <location>
        <begin position="21"/>
        <end position="83"/>
    </location>
</feature>
<proteinExistence type="predicted"/>
<reference evidence="3 4" key="1">
    <citation type="submission" date="2016-04" db="EMBL/GenBank/DDBJ databases">
        <authorList>
            <person name="Chen L."/>
            <person name="Zhuang W."/>
            <person name="Wang G."/>
        </authorList>
    </citation>
    <scope>NUCLEOTIDE SEQUENCE [LARGE SCALE GENOMIC DNA]</scope>
    <source>
        <strain evidence="4">GR20</strain>
    </source>
</reference>
<gene>
    <name evidence="3" type="ORF">A4D02_18060</name>
</gene>
<evidence type="ECO:0000313" key="4">
    <source>
        <dbReference type="Proteomes" id="UP000192277"/>
    </source>
</evidence>
<evidence type="ECO:0000256" key="2">
    <source>
        <dbReference type="SAM" id="SignalP"/>
    </source>
</evidence>
<accession>A0ABX3NNJ7</accession>
<dbReference type="Proteomes" id="UP000192277">
    <property type="component" value="Unassembled WGS sequence"/>
</dbReference>
<comment type="caution">
    <text evidence="3">The sequence shown here is derived from an EMBL/GenBank/DDBJ whole genome shotgun (WGS) entry which is preliminary data.</text>
</comment>
<feature type="signal peptide" evidence="2">
    <location>
        <begin position="1"/>
        <end position="20"/>
    </location>
</feature>
<feature type="region of interest" description="Disordered" evidence="1">
    <location>
        <begin position="22"/>
        <end position="83"/>
    </location>
</feature>
<name>A0ABX3NNJ7_9BACT</name>
<keyword evidence="2" id="KW-0732">Signal</keyword>
<dbReference type="EMBL" id="LWBO01000084">
    <property type="protein sequence ID" value="OQP39229.1"/>
    <property type="molecule type" value="Genomic_DNA"/>
</dbReference>
<evidence type="ECO:0000313" key="3">
    <source>
        <dbReference type="EMBL" id="OQP39229.1"/>
    </source>
</evidence>
<feature type="compositionally biased region" description="Basic and acidic residues" evidence="1">
    <location>
        <begin position="71"/>
        <end position="83"/>
    </location>
</feature>
<feature type="compositionally biased region" description="Basic and acidic residues" evidence="1">
    <location>
        <begin position="24"/>
        <end position="54"/>
    </location>
</feature>
<dbReference type="RefSeq" id="WP_014216996.1">
    <property type="nucleotide sequence ID" value="NZ_LWBO01000084.1"/>
</dbReference>
<sequence>MKKVVFVVCFLLACVGMNFAQTAPKKEAAKKEQTAPAKKEAAPTKKDGTPDMRYKQNKAAADTTKHMKKNGTPDKRYKENKKG</sequence>